<gene>
    <name evidence="4" type="ORF">AFUS01_LOCUS19568</name>
</gene>
<dbReference type="EMBL" id="CAJVCH010203452">
    <property type="protein sequence ID" value="CAG7730955.1"/>
    <property type="molecule type" value="Genomic_DNA"/>
</dbReference>
<name>A0A8J2P3U9_9HEXA</name>
<dbReference type="AlphaFoldDB" id="A0A8J2P3U9"/>
<reference evidence="4" key="1">
    <citation type="submission" date="2021-06" db="EMBL/GenBank/DDBJ databases">
        <authorList>
            <person name="Hodson N. C."/>
            <person name="Mongue J. A."/>
            <person name="Jaron S. K."/>
        </authorList>
    </citation>
    <scope>NUCLEOTIDE SEQUENCE</scope>
</reference>
<dbReference type="OrthoDB" id="6776103at2759"/>
<evidence type="ECO:0000256" key="3">
    <source>
        <dbReference type="ARBA" id="ARBA00022840"/>
    </source>
</evidence>
<evidence type="ECO:0000313" key="5">
    <source>
        <dbReference type="Proteomes" id="UP000708208"/>
    </source>
</evidence>
<comment type="caution">
    <text evidence="4">The sequence shown here is derived from an EMBL/GenBank/DDBJ whole genome shotgun (WGS) entry which is preliminary data.</text>
</comment>
<evidence type="ECO:0000256" key="1">
    <source>
        <dbReference type="ARBA" id="ARBA00007381"/>
    </source>
</evidence>
<dbReference type="FunFam" id="3.30.30.30:FF:000001">
    <property type="entry name" value="heat shock 70 kDa protein-like"/>
    <property type="match status" value="1"/>
</dbReference>
<sequence>MAIAHNITHLSLSDLFNLLRKIFPSDDLPLNPRSLLRTPVLVKTILQLGKGKFYYFGVKENVGRRLSTGFKLVELPRHVNFVGLEKENVISISVGIDGLPVCKSNNKAFWPILTLVNQASDSTPFIVGIYFGSEKPPIDGFLENFIDECKGLETDDPKQGNSATDSPVDNDSYVCFHEKGFCIAGIEAKNQGIVSLESTIFDAQRMVGRQFIDPHVQNDMKTWPFKIESDKAGRPLIVVKNKRFSPEEVTAEVLKHLKKLSENHLKRSVTKAVITVPTNFNNKQREATRQSALLAGLEVLQIINEPSAAAMAYSLYWKNEEKIILVFNLGGKTFDVTILKTKLNSTNATDYQSSPATSRKEENIHFQYGESRLQILQTGGDTHLGGDNCNNGLALR</sequence>
<dbReference type="Proteomes" id="UP000708208">
    <property type="component" value="Unassembled WGS sequence"/>
</dbReference>
<evidence type="ECO:0000313" key="4">
    <source>
        <dbReference type="EMBL" id="CAG7730955.1"/>
    </source>
</evidence>
<accession>A0A8J2P3U9</accession>
<dbReference type="GO" id="GO:0005524">
    <property type="term" value="F:ATP binding"/>
    <property type="evidence" value="ECO:0007669"/>
    <property type="project" value="UniProtKB-KW"/>
</dbReference>
<dbReference type="GO" id="GO:0140662">
    <property type="term" value="F:ATP-dependent protein folding chaperone"/>
    <property type="evidence" value="ECO:0007669"/>
    <property type="project" value="InterPro"/>
</dbReference>
<keyword evidence="5" id="KW-1185">Reference proteome</keyword>
<keyword evidence="2" id="KW-0547">Nucleotide-binding</keyword>
<dbReference type="PANTHER" id="PTHR19375">
    <property type="entry name" value="HEAT SHOCK PROTEIN 70KDA"/>
    <property type="match status" value="1"/>
</dbReference>
<dbReference type="InterPro" id="IPR013126">
    <property type="entry name" value="Hsp_70_fam"/>
</dbReference>
<organism evidence="4 5">
    <name type="scientific">Allacma fusca</name>
    <dbReference type="NCBI Taxonomy" id="39272"/>
    <lineage>
        <taxon>Eukaryota</taxon>
        <taxon>Metazoa</taxon>
        <taxon>Ecdysozoa</taxon>
        <taxon>Arthropoda</taxon>
        <taxon>Hexapoda</taxon>
        <taxon>Collembola</taxon>
        <taxon>Symphypleona</taxon>
        <taxon>Sminthuridae</taxon>
        <taxon>Allacma</taxon>
    </lineage>
</organism>
<proteinExistence type="inferred from homology"/>
<keyword evidence="3" id="KW-0067">ATP-binding</keyword>
<protein>
    <submittedName>
        <fullName evidence="4">Uncharacterized protein</fullName>
    </submittedName>
</protein>
<comment type="similarity">
    <text evidence="1">Belongs to the heat shock protein 70 family.</text>
</comment>
<dbReference type="GO" id="GO:0006950">
    <property type="term" value="P:response to stress"/>
    <property type="evidence" value="ECO:0007669"/>
    <property type="project" value="UniProtKB-ARBA"/>
</dbReference>
<evidence type="ECO:0000256" key="2">
    <source>
        <dbReference type="ARBA" id="ARBA00022741"/>
    </source>
</evidence>
<dbReference type="Pfam" id="PF00012">
    <property type="entry name" value="HSP70"/>
    <property type="match status" value="1"/>
</dbReference>